<sequence length="119" mass="13464">MKESNSIITLDTDKFEPRDSPKPRILNHSHSHHDVINSSSSYLSGKETNSDKVQPATRSAWKNAILRKASIRTKRAPLADFEDITPSLRSSWSSMYFNQTQSESESDGLSYYSDTAHML</sequence>
<dbReference type="RefSeq" id="XP_002427521.1">
    <property type="nucleotide sequence ID" value="XM_002427476.1"/>
</dbReference>
<keyword evidence="4" id="KW-1185">Reference proteome</keyword>
<dbReference type="InParanoid" id="E0VN63"/>
<evidence type="ECO:0000313" key="3">
    <source>
        <dbReference type="EnsemblMetazoa" id="PHUM326010-PA"/>
    </source>
</evidence>
<dbReference type="Proteomes" id="UP000009046">
    <property type="component" value="Unassembled WGS sequence"/>
</dbReference>
<dbReference type="GeneID" id="8236159"/>
<evidence type="ECO:0000256" key="1">
    <source>
        <dbReference type="SAM" id="MobiDB-lite"/>
    </source>
</evidence>
<reference evidence="3" key="3">
    <citation type="submission" date="2020-05" db="UniProtKB">
        <authorList>
            <consortium name="EnsemblMetazoa"/>
        </authorList>
    </citation>
    <scope>IDENTIFICATION</scope>
    <source>
        <strain evidence="3">USDA</strain>
    </source>
</reference>
<organism>
    <name type="scientific">Pediculus humanus subsp. corporis</name>
    <name type="common">Body louse</name>
    <dbReference type="NCBI Taxonomy" id="121224"/>
    <lineage>
        <taxon>Eukaryota</taxon>
        <taxon>Metazoa</taxon>
        <taxon>Ecdysozoa</taxon>
        <taxon>Arthropoda</taxon>
        <taxon>Hexapoda</taxon>
        <taxon>Insecta</taxon>
        <taxon>Pterygota</taxon>
        <taxon>Neoptera</taxon>
        <taxon>Paraneoptera</taxon>
        <taxon>Psocodea</taxon>
        <taxon>Troctomorpha</taxon>
        <taxon>Phthiraptera</taxon>
        <taxon>Anoplura</taxon>
        <taxon>Pediculidae</taxon>
        <taxon>Pediculus</taxon>
    </lineage>
</organism>
<dbReference type="AlphaFoldDB" id="E0VN63"/>
<proteinExistence type="predicted"/>
<feature type="region of interest" description="Disordered" evidence="1">
    <location>
        <begin position="99"/>
        <end position="119"/>
    </location>
</feature>
<accession>E0VN63</accession>
<evidence type="ECO:0000313" key="4">
    <source>
        <dbReference type="Proteomes" id="UP000009046"/>
    </source>
</evidence>
<dbReference type="EMBL" id="DS235332">
    <property type="protein sequence ID" value="EEB14783.1"/>
    <property type="molecule type" value="Genomic_DNA"/>
</dbReference>
<dbReference type="KEGG" id="phu:Phum_PHUM326010"/>
<feature type="compositionally biased region" description="Basic and acidic residues" evidence="1">
    <location>
        <begin position="11"/>
        <end position="22"/>
    </location>
</feature>
<name>E0VN63_PEDHC</name>
<evidence type="ECO:0000313" key="2">
    <source>
        <dbReference type="EMBL" id="EEB14783.1"/>
    </source>
</evidence>
<protein>
    <submittedName>
        <fullName evidence="2 3">Uncharacterized protein</fullName>
    </submittedName>
</protein>
<feature type="region of interest" description="Disordered" evidence="1">
    <location>
        <begin position="1"/>
        <end position="56"/>
    </location>
</feature>
<dbReference type="HOGENOM" id="CLU_2064250_0_0_1"/>
<reference evidence="2" key="2">
    <citation type="submission" date="2007-04" db="EMBL/GenBank/DDBJ databases">
        <title>The genome of the human body louse.</title>
        <authorList>
            <consortium name="The Human Body Louse Genome Consortium"/>
            <person name="Kirkness E."/>
            <person name="Walenz B."/>
            <person name="Hass B."/>
            <person name="Bruggner R."/>
            <person name="Strausberg R."/>
        </authorList>
    </citation>
    <scope>NUCLEOTIDE SEQUENCE</scope>
    <source>
        <strain evidence="2">USDA</strain>
    </source>
</reference>
<reference evidence="2" key="1">
    <citation type="submission" date="2007-04" db="EMBL/GenBank/DDBJ databases">
        <title>Annotation of Pediculus humanus corporis strain USDA.</title>
        <authorList>
            <person name="Kirkness E."/>
            <person name="Hannick L."/>
            <person name="Hass B."/>
            <person name="Bruggner R."/>
            <person name="Lawson D."/>
            <person name="Bidwell S."/>
            <person name="Joardar V."/>
            <person name="Caler E."/>
            <person name="Walenz B."/>
            <person name="Inman J."/>
            <person name="Schobel S."/>
            <person name="Galinsky K."/>
            <person name="Amedeo P."/>
            <person name="Strausberg R."/>
        </authorList>
    </citation>
    <scope>NUCLEOTIDE SEQUENCE</scope>
    <source>
        <strain evidence="2">USDA</strain>
    </source>
</reference>
<dbReference type="EnsemblMetazoa" id="PHUM326010-RA">
    <property type="protein sequence ID" value="PHUM326010-PA"/>
    <property type="gene ID" value="PHUM326010"/>
</dbReference>
<dbReference type="EMBL" id="AAZO01003785">
    <property type="status" value="NOT_ANNOTATED_CDS"/>
    <property type="molecule type" value="Genomic_DNA"/>
</dbReference>
<dbReference type="VEuPathDB" id="VectorBase:PHUM326010"/>
<dbReference type="CTD" id="8236159"/>
<feature type="compositionally biased region" description="Polar residues" evidence="1">
    <location>
        <begin position="36"/>
        <end position="47"/>
    </location>
</feature>
<gene>
    <name evidence="3" type="primary">8236159</name>
    <name evidence="2" type="ORF">Phum_PHUM326010</name>
</gene>